<reference evidence="1" key="3">
    <citation type="submission" date="2000-06" db="EMBL/GenBank/DDBJ databases">
        <authorList>
            <person name="Cheuk R."/>
            <person name="Shinn P."/>
            <person name="Brooks S."/>
            <person name="Buehler E."/>
            <person name="Chao Q."/>
            <person name="Johnson-Hopson C."/>
            <person name="Khan S."/>
            <person name="Kim C."/>
            <person name="Altafi H."/>
            <person name="Bei B."/>
            <person name="Chin C."/>
            <person name="Chiou J."/>
            <person name="Choi E."/>
            <person name="Conn L."/>
            <person name="Conway A."/>
            <person name="Gonzalez A."/>
            <person name="Hansen N."/>
            <person name="Howing B."/>
            <person name="Koo T."/>
            <person name="Lam B."/>
            <person name="Lee J."/>
            <person name="Lenz C."/>
            <person name="Li J."/>
            <person name="Liu A."/>
            <person name="Liu J."/>
            <person name="Liu S."/>
            <person name="Mukharsky N."/>
            <person name="Nguyen M."/>
            <person name="Palm C."/>
            <person name="Pham P."/>
            <person name="Sakano H."/>
            <person name="Schwartz J."/>
            <person name="Southwick A."/>
            <person name="Thaveri A."/>
            <person name="Toriumi M."/>
            <person name="Vaysberg M."/>
            <person name="Yu G."/>
            <person name="Davis R."/>
            <person name="Federspiel N."/>
            <person name="Theologis A."/>
            <person name="Ecker J."/>
        </authorList>
    </citation>
    <scope>NUCLEOTIDE SEQUENCE</scope>
</reference>
<sequence length="107" mass="12781">MLNVNVSIYLFLSKNKKFFNSIYANLEHLFGRIPSEFDLSLYPWIIWYIWKARNEKIFKNVDKNPLELAQVELSTENHGSLNLETRNRLRDFSHDNNYSGYRCFVNG</sequence>
<accession>Q9LQD8</accession>
<evidence type="ECO:0000313" key="1">
    <source>
        <dbReference type="EMBL" id="AAF79363.1"/>
    </source>
</evidence>
<proteinExistence type="predicted"/>
<dbReference type="EMBL" id="AC007887">
    <property type="protein sequence ID" value="AAF79363.1"/>
    <property type="molecule type" value="Genomic_DNA"/>
</dbReference>
<organism evidence="1">
    <name type="scientific">Arabidopsis thaliana</name>
    <name type="common">Mouse-ear cress</name>
    <dbReference type="NCBI Taxonomy" id="3702"/>
    <lineage>
        <taxon>Eukaryota</taxon>
        <taxon>Viridiplantae</taxon>
        <taxon>Streptophyta</taxon>
        <taxon>Embryophyta</taxon>
        <taxon>Tracheophyta</taxon>
        <taxon>Spermatophyta</taxon>
        <taxon>Magnoliopsida</taxon>
        <taxon>eudicotyledons</taxon>
        <taxon>Gunneridae</taxon>
        <taxon>Pentapetalae</taxon>
        <taxon>rosids</taxon>
        <taxon>malvids</taxon>
        <taxon>Brassicales</taxon>
        <taxon>Brassicaceae</taxon>
        <taxon>Camelineae</taxon>
        <taxon>Arabidopsis</taxon>
    </lineage>
</organism>
<name>Q9LQD8_ARATH</name>
<protein>
    <submittedName>
        <fullName evidence="1">F15O4.47</fullName>
    </submittedName>
</protein>
<dbReference type="PIR" id="B86476">
    <property type="entry name" value="B86476"/>
</dbReference>
<dbReference type="AlphaFoldDB" id="Q9LQD8"/>
<reference key="2">
    <citation type="journal article" date="2000" name="Nature">
        <title>Sequence and analysis of chromosome 1 of the plant Arabidopsis thaliana.</title>
        <authorList>
            <person name="Theologis A."/>
            <person name="Ecker J.R."/>
            <person name="Palm C.J."/>
            <person name="Federspiel N.A."/>
            <person name="Kaul S."/>
            <person name="White O."/>
            <person name="Alonso J."/>
            <person name="Altafi H."/>
            <person name="Araujo R."/>
            <person name="Bowman C.L."/>
            <person name="Brooks S.Y."/>
            <person name="Buehler E."/>
            <person name="Chan A."/>
            <person name="Chao Q."/>
            <person name="Chen H."/>
            <person name="Cheuk R.F."/>
            <person name="Chin C.W."/>
            <person name="Chung M.K."/>
            <person name="Conn L."/>
            <person name="Conway A.B."/>
            <person name="Conway A.R."/>
            <person name="Creasy T.H."/>
            <person name="Dewar K."/>
            <person name="Dunn P."/>
            <person name="Etgu P."/>
            <person name="Feldblyum T.V."/>
            <person name="Feng J."/>
            <person name="Fong B."/>
            <person name="Fujii C.Y."/>
            <person name="Gill J.E."/>
            <person name="Goldsmith A.D."/>
            <person name="Haas B."/>
            <person name="Hansen N.F."/>
            <person name="Hughes B."/>
            <person name="Huizar L."/>
            <person name="Hunter J.L."/>
            <person name="Jenkins J."/>
            <person name="Johnson-Hopson C."/>
            <person name="Khan S."/>
            <person name="Khaykin E."/>
            <person name="Kim C.J."/>
            <person name="Koo H.L."/>
            <person name="Kremenetskaia I."/>
            <person name="Kurtz D.B."/>
            <person name="Kwan A."/>
            <person name="Lam B."/>
            <person name="Langin-Hooper S."/>
            <person name="Lee A."/>
            <person name="Lee J.M."/>
            <person name="Lenz C.A."/>
            <person name="Li J.H."/>
            <person name="Li Y."/>
            <person name="Lin X."/>
            <person name="Liu S.X."/>
            <person name="Liu Z.A."/>
            <person name="Luros J.S."/>
            <person name="Maiti R."/>
            <person name="Marziali A."/>
            <person name="Militscher J."/>
            <person name="Miranda M."/>
            <person name="Nguyen M."/>
            <person name="Nierman W.C."/>
            <person name="Osborne B.I."/>
            <person name="Pai G."/>
            <person name="Peterson J."/>
            <person name="Pham P.K."/>
            <person name="Rizzo M."/>
            <person name="Rooney T."/>
            <person name="Rowley D."/>
            <person name="Sakano H."/>
            <person name="Salzberg S.L."/>
            <person name="Schwartz J.R."/>
            <person name="Shinn P."/>
            <person name="Southwick A.M."/>
            <person name="Sun H."/>
            <person name="Tallon L.J."/>
            <person name="Tambunga G."/>
            <person name="Toriumi M.J."/>
            <person name="Town C.D."/>
            <person name="Utterback T."/>
            <person name="Van Aken S."/>
            <person name="Vaysberg M."/>
            <person name="Vysotskaia V.S."/>
            <person name="Walker M."/>
            <person name="Wu D."/>
            <person name="Yu G."/>
            <person name="Fraser C.M."/>
            <person name="Venter J.C."/>
            <person name="Davis R.W."/>
        </authorList>
    </citation>
    <scope>NUCLEOTIDE SEQUENCE [LARGE SCALE GENOMIC DNA]</scope>
    <source>
        <strain>cv. Columbia</strain>
    </source>
</reference>
<reference evidence="1" key="1">
    <citation type="submission" date="1999-10" db="EMBL/GenBank/DDBJ databases">
        <authorList>
            <person name="Ecker J.R."/>
        </authorList>
    </citation>
    <scope>NUCLEOTIDE SEQUENCE</scope>
</reference>